<evidence type="ECO:0000259" key="1">
    <source>
        <dbReference type="Pfam" id="PF04965"/>
    </source>
</evidence>
<dbReference type="Gene3D" id="3.10.450.40">
    <property type="match status" value="1"/>
</dbReference>
<accession>A0ABT4XE89</accession>
<dbReference type="EMBL" id="JAQJZJ010000003">
    <property type="protein sequence ID" value="MDA7086506.1"/>
    <property type="molecule type" value="Genomic_DNA"/>
</dbReference>
<gene>
    <name evidence="2" type="ORF">PH586_08960</name>
</gene>
<dbReference type="Proteomes" id="UP001212042">
    <property type="component" value="Unassembled WGS sequence"/>
</dbReference>
<dbReference type="InterPro" id="IPR007048">
    <property type="entry name" value="IraD/Gp25-like"/>
</dbReference>
<proteinExistence type="predicted"/>
<organism evidence="2 3">
    <name type="scientific">Pseudomonas aestuarii</name>
    <dbReference type="NCBI Taxonomy" id="3018340"/>
    <lineage>
        <taxon>Bacteria</taxon>
        <taxon>Pseudomonadati</taxon>
        <taxon>Pseudomonadota</taxon>
        <taxon>Gammaproteobacteria</taxon>
        <taxon>Pseudomonadales</taxon>
        <taxon>Pseudomonadaceae</taxon>
        <taxon>Pseudomonas</taxon>
    </lineage>
</organism>
<protein>
    <submittedName>
        <fullName evidence="2">GPW/gp25 family protein</fullName>
    </submittedName>
</protein>
<dbReference type="RefSeq" id="WP_271347408.1">
    <property type="nucleotide sequence ID" value="NZ_JAQJZJ010000003.1"/>
</dbReference>
<comment type="caution">
    <text evidence="2">The sequence shown here is derived from an EMBL/GenBank/DDBJ whole genome shotgun (WGS) entry which is preliminary data.</text>
</comment>
<dbReference type="Pfam" id="PF04965">
    <property type="entry name" value="GPW_gp25"/>
    <property type="match status" value="1"/>
</dbReference>
<name>A0ABT4XE89_9PSED</name>
<dbReference type="SUPFAM" id="SSF160719">
    <property type="entry name" value="gpW/gp25-like"/>
    <property type="match status" value="1"/>
</dbReference>
<feature type="domain" description="IraD/Gp25-like" evidence="1">
    <location>
        <begin position="12"/>
        <end position="96"/>
    </location>
</feature>
<evidence type="ECO:0000313" key="3">
    <source>
        <dbReference type="Proteomes" id="UP001212042"/>
    </source>
</evidence>
<keyword evidence="3" id="KW-1185">Reference proteome</keyword>
<sequence>MNRHTGRSITTLEHIAQSIGDILTTRIGSRVMRRQYGSQLVDLIDQPGNPATRLLCYAAIAMAVMRWEPRVRISRVQLSDASMAGQFELTLDVTVIDSNEQQSISIPLSLGAIG</sequence>
<reference evidence="2 3" key="1">
    <citation type="submission" date="2023-01" db="EMBL/GenBank/DDBJ databases">
        <title>Pseudomonas SA3-5T sp. nov., isolated from tidal flat sediment.</title>
        <authorList>
            <person name="Kim H.S."/>
            <person name="Kim J.-S."/>
            <person name="Suh M.K."/>
            <person name="Eom M.K."/>
            <person name="Lee J.-S."/>
        </authorList>
    </citation>
    <scope>NUCLEOTIDE SEQUENCE [LARGE SCALE GENOMIC DNA]</scope>
    <source>
        <strain evidence="2 3">SA3-5</strain>
    </source>
</reference>
<evidence type="ECO:0000313" key="2">
    <source>
        <dbReference type="EMBL" id="MDA7086506.1"/>
    </source>
</evidence>